<sequence>MIDIGKVFRSFRFAAQGVIDLFRFENNAKIHLLGALLVIGMGSWLGLSVMEWAMVATQMGLVMAAESFNTALEKLADRVTTERDPLIRAAKDLASGGVLIVAIVAFVVGLLIFVPKLMKKWDLGVGLSEWLPMIPTG</sequence>
<evidence type="ECO:0000256" key="14">
    <source>
        <dbReference type="ARBA" id="ARBA00023264"/>
    </source>
</evidence>
<keyword evidence="8 16" id="KW-0418">Kinase</keyword>
<evidence type="ECO:0000256" key="11">
    <source>
        <dbReference type="ARBA" id="ARBA00023098"/>
    </source>
</evidence>
<evidence type="ECO:0000256" key="7">
    <source>
        <dbReference type="ARBA" id="ARBA00022741"/>
    </source>
</evidence>
<keyword evidence="17" id="KW-1185">Reference proteome</keyword>
<dbReference type="RefSeq" id="WP_166693480.1">
    <property type="nucleotide sequence ID" value="NZ_WAEL01000008.1"/>
</dbReference>
<dbReference type="Proteomes" id="UP000606008">
    <property type="component" value="Unassembled WGS sequence"/>
</dbReference>
<evidence type="ECO:0000256" key="6">
    <source>
        <dbReference type="ARBA" id="ARBA00022692"/>
    </source>
</evidence>
<evidence type="ECO:0000256" key="15">
    <source>
        <dbReference type="SAM" id="Phobius"/>
    </source>
</evidence>
<dbReference type="Gene3D" id="1.10.287.3610">
    <property type="match status" value="1"/>
</dbReference>
<reference evidence="17" key="1">
    <citation type="submission" date="2019-09" db="EMBL/GenBank/DDBJ databases">
        <authorList>
            <person name="Jung D.-H."/>
        </authorList>
    </citation>
    <scope>NUCLEOTIDE SEQUENCE [LARGE SCALE GENOMIC DNA]</scope>
    <source>
        <strain evidence="17">JA-25</strain>
    </source>
</reference>
<keyword evidence="3" id="KW-1003">Cell membrane</keyword>
<evidence type="ECO:0000256" key="9">
    <source>
        <dbReference type="ARBA" id="ARBA00022840"/>
    </source>
</evidence>
<evidence type="ECO:0000256" key="1">
    <source>
        <dbReference type="ARBA" id="ARBA00004651"/>
    </source>
</evidence>
<gene>
    <name evidence="16" type="ORF">F7231_21535</name>
</gene>
<feature type="transmembrane region" description="Helical" evidence="15">
    <location>
        <begin position="32"/>
        <end position="54"/>
    </location>
</feature>
<keyword evidence="10 15" id="KW-1133">Transmembrane helix</keyword>
<evidence type="ECO:0000256" key="12">
    <source>
        <dbReference type="ARBA" id="ARBA00023136"/>
    </source>
</evidence>
<comment type="similarity">
    <text evidence="2">Belongs to the bacterial diacylglycerol kinase family.</text>
</comment>
<reference evidence="17" key="2">
    <citation type="submission" date="2023-07" db="EMBL/GenBank/DDBJ databases">
        <authorList>
            <person name="Jung D.-H."/>
        </authorList>
    </citation>
    <scope>NUCLEOTIDE SEQUENCE [LARGE SCALE GENOMIC DNA]</scope>
    <source>
        <strain evidence="17">JA-25</strain>
    </source>
</reference>
<keyword evidence="7" id="KW-0547">Nucleotide-binding</keyword>
<keyword evidence="12 15" id="KW-0472">Membrane</keyword>
<keyword evidence="5" id="KW-0808">Transferase</keyword>
<evidence type="ECO:0000313" key="16">
    <source>
        <dbReference type="EMBL" id="NID12768.1"/>
    </source>
</evidence>
<evidence type="ECO:0000256" key="3">
    <source>
        <dbReference type="ARBA" id="ARBA00022475"/>
    </source>
</evidence>
<dbReference type="PANTHER" id="PTHR34299">
    <property type="entry name" value="DIACYLGLYCEROL KINASE"/>
    <property type="match status" value="1"/>
</dbReference>
<comment type="caution">
    <text evidence="16">The sequence shown here is derived from an EMBL/GenBank/DDBJ whole genome shotgun (WGS) entry which is preliminary data.</text>
</comment>
<evidence type="ECO:0000256" key="2">
    <source>
        <dbReference type="ARBA" id="ARBA00005967"/>
    </source>
</evidence>
<keyword evidence="14" id="KW-1208">Phospholipid metabolism</keyword>
<evidence type="ECO:0000256" key="13">
    <source>
        <dbReference type="ARBA" id="ARBA00023209"/>
    </source>
</evidence>
<evidence type="ECO:0000256" key="8">
    <source>
        <dbReference type="ARBA" id="ARBA00022777"/>
    </source>
</evidence>
<evidence type="ECO:0000256" key="4">
    <source>
        <dbReference type="ARBA" id="ARBA00022516"/>
    </source>
</evidence>
<keyword evidence="4" id="KW-0444">Lipid biosynthesis</keyword>
<keyword evidence="6 15" id="KW-0812">Transmembrane</keyword>
<dbReference type="InterPro" id="IPR000829">
    <property type="entry name" value="DAGK"/>
</dbReference>
<keyword evidence="11" id="KW-0443">Lipid metabolism</keyword>
<keyword evidence="13" id="KW-0594">Phospholipid biosynthesis</keyword>
<dbReference type="CDD" id="cd14265">
    <property type="entry name" value="UDPK_IM_like"/>
    <property type="match status" value="1"/>
</dbReference>
<feature type="transmembrane region" description="Helical" evidence="15">
    <location>
        <begin position="93"/>
        <end position="114"/>
    </location>
</feature>
<accession>A0ABX0QQ98</accession>
<evidence type="ECO:0000256" key="5">
    <source>
        <dbReference type="ARBA" id="ARBA00022679"/>
    </source>
</evidence>
<evidence type="ECO:0000313" key="17">
    <source>
        <dbReference type="Proteomes" id="UP000606008"/>
    </source>
</evidence>
<name>A0ABX0QQ98_9BACT</name>
<keyword evidence="9" id="KW-0067">ATP-binding</keyword>
<organism evidence="16 17">
    <name type="scientific">Fibrivirga algicola</name>
    <dbReference type="NCBI Taxonomy" id="2950420"/>
    <lineage>
        <taxon>Bacteria</taxon>
        <taxon>Pseudomonadati</taxon>
        <taxon>Bacteroidota</taxon>
        <taxon>Cytophagia</taxon>
        <taxon>Cytophagales</taxon>
        <taxon>Spirosomataceae</taxon>
        <taxon>Fibrivirga</taxon>
    </lineage>
</organism>
<dbReference type="Pfam" id="PF01219">
    <property type="entry name" value="DAGK_prokar"/>
    <property type="match status" value="1"/>
</dbReference>
<dbReference type="GO" id="GO:0016301">
    <property type="term" value="F:kinase activity"/>
    <property type="evidence" value="ECO:0007669"/>
    <property type="project" value="UniProtKB-KW"/>
</dbReference>
<dbReference type="InterPro" id="IPR036945">
    <property type="entry name" value="DAGK_sf"/>
</dbReference>
<proteinExistence type="inferred from homology"/>
<comment type="subcellular location">
    <subcellularLocation>
        <location evidence="1">Cell membrane</location>
        <topology evidence="1">Multi-pass membrane protein</topology>
    </subcellularLocation>
</comment>
<protein>
    <submittedName>
        <fullName evidence="16">Diacylglycerol kinase family protein</fullName>
    </submittedName>
</protein>
<dbReference type="EMBL" id="WAEL01000008">
    <property type="protein sequence ID" value="NID12768.1"/>
    <property type="molecule type" value="Genomic_DNA"/>
</dbReference>
<evidence type="ECO:0000256" key="10">
    <source>
        <dbReference type="ARBA" id="ARBA00022989"/>
    </source>
</evidence>
<dbReference type="PANTHER" id="PTHR34299:SF1">
    <property type="entry name" value="DIACYLGLYCEROL KINASE"/>
    <property type="match status" value="1"/>
</dbReference>
<dbReference type="InterPro" id="IPR033717">
    <property type="entry name" value="UDPK"/>
</dbReference>